<sequence length="447" mass="50222">MISAPKNSSGHRSVFKKPDPNKSDSLIACTNTANLYFNNGEPSVKDRLQRTDSRKLNPGFYSLSIGPNADSPRVAKMLIDNIQNFLGSNMDCKSIKVKFHSFNNDSLSRVRDIERAVVDGFPGIEIRYERKLIDNGSMKMKRFSNNMIRHVGELNNKRNLMYEAEFYSSFSDGKNTGTADRFLVEKEALLDKYRADIGRAVVGIKFDIVAQRKEYAYQGDDCCRALEKLVACDPLLLDCTIFVYLCIALSMRDELGNLGFNALVSKERGGKLSLNAIGMRGLLADFGFKIEGRTEGELTKGNMVFIRSVNAAAFHPASVMNSHNLICIGRDASEDRQPLLLGFGKEPPLSLRQWQERMSSIAQENLTYADLQLLQYLSNQNTVPVGSSISYRAAWEEIVKLNGKELIRSEMASLGESNMRTRYRTSNVKTPKHFISQELRVNAFEIA</sequence>
<name>A0ABY6WPJ9_9BURK</name>
<comment type="caution">
    <text evidence="2">The sequence shown here is derived from an EMBL/GenBank/DDBJ whole genome shotgun (WGS) entry which is preliminary data.</text>
</comment>
<feature type="compositionally biased region" description="Polar residues" evidence="1">
    <location>
        <begin position="1"/>
        <end position="11"/>
    </location>
</feature>
<dbReference type="RefSeq" id="WP_150646678.1">
    <property type="nucleotide sequence ID" value="NZ_CABPSO010000019.1"/>
</dbReference>
<reference evidence="2 3" key="1">
    <citation type="submission" date="2019-08" db="EMBL/GenBank/DDBJ databases">
        <authorList>
            <person name="Peeters C."/>
        </authorList>
    </citation>
    <scope>NUCLEOTIDE SEQUENCE [LARGE SCALE GENOMIC DNA]</scope>
    <source>
        <strain evidence="2 3">LMG 31119</strain>
    </source>
</reference>
<dbReference type="EMBL" id="CABPSO010000019">
    <property type="protein sequence ID" value="VVE72508.1"/>
    <property type="molecule type" value="Genomic_DNA"/>
</dbReference>
<protein>
    <submittedName>
        <fullName evidence="2">Uncharacterized protein</fullName>
    </submittedName>
</protein>
<organism evidence="2 3">
    <name type="scientific">Pandoraea pnomenusa</name>
    <dbReference type="NCBI Taxonomy" id="93220"/>
    <lineage>
        <taxon>Bacteria</taxon>
        <taxon>Pseudomonadati</taxon>
        <taxon>Pseudomonadota</taxon>
        <taxon>Betaproteobacteria</taxon>
        <taxon>Burkholderiales</taxon>
        <taxon>Burkholderiaceae</taxon>
        <taxon>Pandoraea</taxon>
    </lineage>
</organism>
<dbReference type="Proteomes" id="UP000361468">
    <property type="component" value="Unassembled WGS sequence"/>
</dbReference>
<proteinExistence type="predicted"/>
<gene>
    <name evidence="2" type="ORF">PPN31119_04304</name>
</gene>
<evidence type="ECO:0000256" key="1">
    <source>
        <dbReference type="SAM" id="MobiDB-lite"/>
    </source>
</evidence>
<feature type="region of interest" description="Disordered" evidence="1">
    <location>
        <begin position="1"/>
        <end position="21"/>
    </location>
</feature>
<evidence type="ECO:0000313" key="3">
    <source>
        <dbReference type="Proteomes" id="UP000361468"/>
    </source>
</evidence>
<accession>A0ABY6WPJ9</accession>
<evidence type="ECO:0000313" key="2">
    <source>
        <dbReference type="EMBL" id="VVE72508.1"/>
    </source>
</evidence>
<keyword evidence="3" id="KW-1185">Reference proteome</keyword>